<feature type="transmembrane region" description="Helical" evidence="6">
    <location>
        <begin position="233"/>
        <end position="248"/>
    </location>
</feature>
<protein>
    <submittedName>
        <fullName evidence="7">Cell division protein FtsW</fullName>
    </submittedName>
</protein>
<proteinExistence type="predicted"/>
<keyword evidence="5 6" id="KW-0472">Membrane</keyword>
<feature type="transmembrane region" description="Helical" evidence="6">
    <location>
        <begin position="371"/>
        <end position="392"/>
    </location>
</feature>
<dbReference type="GO" id="GO:0005886">
    <property type="term" value="C:plasma membrane"/>
    <property type="evidence" value="ECO:0007669"/>
    <property type="project" value="TreeGrafter"/>
</dbReference>
<evidence type="ECO:0000256" key="5">
    <source>
        <dbReference type="ARBA" id="ARBA00023136"/>
    </source>
</evidence>
<feature type="transmembrane region" description="Helical" evidence="6">
    <location>
        <begin position="36"/>
        <end position="54"/>
    </location>
</feature>
<feature type="transmembrane region" description="Helical" evidence="6">
    <location>
        <begin position="340"/>
        <end position="362"/>
    </location>
</feature>
<dbReference type="PANTHER" id="PTHR30474:SF3">
    <property type="entry name" value="PEPTIDOGLYCAN GLYCOSYLTRANSFERASE RODA"/>
    <property type="match status" value="1"/>
</dbReference>
<evidence type="ECO:0000313" key="7">
    <source>
        <dbReference type="EMBL" id="VAW07421.1"/>
    </source>
</evidence>
<keyword evidence="4 6" id="KW-1133">Transmembrane helix</keyword>
<feature type="transmembrane region" description="Helical" evidence="6">
    <location>
        <begin position="404"/>
        <end position="423"/>
    </location>
</feature>
<evidence type="ECO:0000256" key="3">
    <source>
        <dbReference type="ARBA" id="ARBA00022960"/>
    </source>
</evidence>
<evidence type="ECO:0000256" key="1">
    <source>
        <dbReference type="ARBA" id="ARBA00004141"/>
    </source>
</evidence>
<comment type="subcellular location">
    <subcellularLocation>
        <location evidence="1">Membrane</location>
        <topology evidence="1">Multi-pass membrane protein</topology>
    </subcellularLocation>
</comment>
<name>A0A3B0SMC7_9ZZZZ</name>
<accession>A0A3B0SMC7</accession>
<keyword evidence="3" id="KW-0133">Cell shape</keyword>
<keyword evidence="2 6" id="KW-0812">Transmembrane</keyword>
<keyword evidence="7" id="KW-0132">Cell division</keyword>
<dbReference type="EMBL" id="UOEI01000527">
    <property type="protein sequence ID" value="VAW07421.1"/>
    <property type="molecule type" value="Genomic_DNA"/>
</dbReference>
<dbReference type="PANTHER" id="PTHR30474">
    <property type="entry name" value="CELL CYCLE PROTEIN"/>
    <property type="match status" value="1"/>
</dbReference>
<evidence type="ECO:0000256" key="4">
    <source>
        <dbReference type="ARBA" id="ARBA00022989"/>
    </source>
</evidence>
<dbReference type="AlphaFoldDB" id="A0A3B0SMC7"/>
<feature type="transmembrane region" description="Helical" evidence="6">
    <location>
        <begin position="122"/>
        <end position="143"/>
    </location>
</feature>
<evidence type="ECO:0000256" key="2">
    <source>
        <dbReference type="ARBA" id="ARBA00022692"/>
    </source>
</evidence>
<sequence>MTRRAEAGLIIAASILAALGVAIVEFTRGNWLDAQVAVTLLTFLASFGGVHLAVRRWAPGASSLLLPTAAFLSAVGFTEIYRINGDLAAIQRWSLLIAAAAAAGTLLLLADTGVEVLRKYRYLALAVGVALLLLPLLPDSWILHGATINGSRLWVQVVVPGTARTLSFQPGEIAKVLITVFLASYLAENANAMSVVDRKIGPFKIPEPRHLGPVMIAAAVAFVVLIYQRDLGASLLLFALFIGMLYIATSRSFYVIAGAVMTLAAGVLAYNVFGHVQRRIQAWINPFEYFSDAGYQTVQGLFAMGSGSLTGSGIGLGRPDLIPAATTDFIFAAIAEEMGFAGSLAIIAGFALLIAAAFGIAIRARDRFRKYLAGGLAIVMALQAIIIIGGVVRLLPVTGITLPFMSYGGSSLLASMTVLALLLRISHEERA</sequence>
<dbReference type="InterPro" id="IPR001182">
    <property type="entry name" value="FtsW/RodA"/>
</dbReference>
<feature type="transmembrane region" description="Helical" evidence="6">
    <location>
        <begin position="7"/>
        <end position="24"/>
    </location>
</feature>
<keyword evidence="7" id="KW-0131">Cell cycle</keyword>
<evidence type="ECO:0000256" key="6">
    <source>
        <dbReference type="SAM" id="Phobius"/>
    </source>
</evidence>
<feature type="transmembrane region" description="Helical" evidence="6">
    <location>
        <begin position="61"/>
        <end position="81"/>
    </location>
</feature>
<dbReference type="GO" id="GO:0015648">
    <property type="term" value="F:lipid-linked peptidoglycan transporter activity"/>
    <property type="evidence" value="ECO:0007669"/>
    <property type="project" value="TreeGrafter"/>
</dbReference>
<dbReference type="Pfam" id="PF01098">
    <property type="entry name" value="FTSW_RODA_SPOVE"/>
    <property type="match status" value="1"/>
</dbReference>
<feature type="transmembrane region" description="Helical" evidence="6">
    <location>
        <begin position="93"/>
        <end position="110"/>
    </location>
</feature>
<gene>
    <name evidence="7" type="ORF">MNBD_ACTINO01-1438</name>
</gene>
<dbReference type="GO" id="GO:0032153">
    <property type="term" value="C:cell division site"/>
    <property type="evidence" value="ECO:0007669"/>
    <property type="project" value="TreeGrafter"/>
</dbReference>
<dbReference type="GO" id="GO:0008360">
    <property type="term" value="P:regulation of cell shape"/>
    <property type="evidence" value="ECO:0007669"/>
    <property type="project" value="UniProtKB-KW"/>
</dbReference>
<feature type="transmembrane region" description="Helical" evidence="6">
    <location>
        <begin position="211"/>
        <end position="227"/>
    </location>
</feature>
<feature type="transmembrane region" description="Helical" evidence="6">
    <location>
        <begin position="253"/>
        <end position="273"/>
    </location>
</feature>
<organism evidence="7">
    <name type="scientific">hydrothermal vent metagenome</name>
    <dbReference type="NCBI Taxonomy" id="652676"/>
    <lineage>
        <taxon>unclassified sequences</taxon>
        <taxon>metagenomes</taxon>
        <taxon>ecological metagenomes</taxon>
    </lineage>
</organism>
<dbReference type="GO" id="GO:0051301">
    <property type="term" value="P:cell division"/>
    <property type="evidence" value="ECO:0007669"/>
    <property type="project" value="UniProtKB-KW"/>
</dbReference>
<reference evidence="7" key="1">
    <citation type="submission" date="2018-06" db="EMBL/GenBank/DDBJ databases">
        <authorList>
            <person name="Zhirakovskaya E."/>
        </authorList>
    </citation>
    <scope>NUCLEOTIDE SEQUENCE</scope>
</reference>